<proteinExistence type="inferred from homology"/>
<keyword evidence="2 6" id="KW-0812">Transmembrane</keyword>
<feature type="compositionally biased region" description="Acidic residues" evidence="5">
    <location>
        <begin position="127"/>
        <end position="138"/>
    </location>
</feature>
<evidence type="ECO:0000256" key="3">
    <source>
        <dbReference type="ARBA" id="ARBA00022989"/>
    </source>
</evidence>
<sequence length="207" mass="22876">MFATTIGLYLVPFCKTAVLLIVVTSIFGVSIGILDTGAPHMQALHFSFALGAFLAPLLAKLALGRMVSAENHTEADFNHSAFNQSSEADSESLLEIPDDMNLLHLAYQSSAKSEDQKALLSSSGLNDYEEENEEEDAEKWNEMDFEVIEMNDTMRNSVIETPRYVLMEPTADVSNQSHSNALMFESSPVNMGQSPVNHLARNQDKRD</sequence>
<reference evidence="7 8" key="1">
    <citation type="submission" date="2022-11" db="EMBL/GenBank/DDBJ databases">
        <title>Whole genome sequence of Eschrichtius robustus ER-17-0199.</title>
        <authorList>
            <person name="Bruniche-Olsen A."/>
            <person name="Black A.N."/>
            <person name="Fields C.J."/>
            <person name="Walden K."/>
            <person name="Dewoody J.A."/>
        </authorList>
    </citation>
    <scope>NUCLEOTIDE SEQUENCE [LARGE SCALE GENOMIC DNA]</scope>
    <source>
        <strain evidence="7">ER-17-0199</strain>
        <tissue evidence="7">Blubber</tissue>
    </source>
</reference>
<dbReference type="PANTHER" id="PTHR23121:SF9">
    <property type="entry name" value="SODIUM-DEPENDENT GLUCOSE TRANSPORTER 1"/>
    <property type="match status" value="1"/>
</dbReference>
<evidence type="ECO:0000256" key="1">
    <source>
        <dbReference type="ARBA" id="ARBA00008335"/>
    </source>
</evidence>
<gene>
    <name evidence="7" type="ORF">J1605_012227</name>
</gene>
<dbReference type="AlphaFoldDB" id="A0AB34GM25"/>
<evidence type="ECO:0000256" key="4">
    <source>
        <dbReference type="ARBA" id="ARBA00023136"/>
    </source>
</evidence>
<evidence type="ECO:0000256" key="6">
    <source>
        <dbReference type="SAM" id="Phobius"/>
    </source>
</evidence>
<organism evidence="7 8">
    <name type="scientific">Eschrichtius robustus</name>
    <name type="common">California gray whale</name>
    <name type="synonym">Eschrichtius gibbosus</name>
    <dbReference type="NCBI Taxonomy" id="9764"/>
    <lineage>
        <taxon>Eukaryota</taxon>
        <taxon>Metazoa</taxon>
        <taxon>Chordata</taxon>
        <taxon>Craniata</taxon>
        <taxon>Vertebrata</taxon>
        <taxon>Euteleostomi</taxon>
        <taxon>Mammalia</taxon>
        <taxon>Eutheria</taxon>
        <taxon>Laurasiatheria</taxon>
        <taxon>Artiodactyla</taxon>
        <taxon>Whippomorpha</taxon>
        <taxon>Cetacea</taxon>
        <taxon>Mysticeti</taxon>
        <taxon>Eschrichtiidae</taxon>
        <taxon>Eschrichtius</taxon>
    </lineage>
</organism>
<protein>
    <submittedName>
        <fullName evidence="7">Uncharacterized protein</fullName>
    </submittedName>
</protein>
<keyword evidence="3 6" id="KW-1133">Transmembrane helix</keyword>
<evidence type="ECO:0000256" key="5">
    <source>
        <dbReference type="SAM" id="MobiDB-lite"/>
    </source>
</evidence>
<accession>A0AB34GM25</accession>
<evidence type="ECO:0000313" key="8">
    <source>
        <dbReference type="Proteomes" id="UP001159641"/>
    </source>
</evidence>
<comment type="similarity">
    <text evidence="1">Belongs to the major facilitator superfamily.</text>
</comment>
<evidence type="ECO:0000256" key="2">
    <source>
        <dbReference type="ARBA" id="ARBA00022692"/>
    </source>
</evidence>
<keyword evidence="4 6" id="KW-0472">Membrane</keyword>
<feature type="transmembrane region" description="Helical" evidence="6">
    <location>
        <begin position="43"/>
        <end position="63"/>
    </location>
</feature>
<keyword evidence="8" id="KW-1185">Reference proteome</keyword>
<dbReference type="Proteomes" id="UP001159641">
    <property type="component" value="Unassembled WGS sequence"/>
</dbReference>
<dbReference type="PANTHER" id="PTHR23121">
    <property type="entry name" value="SODIUM-DEPENDENT GLUCOSE TRANSPORTER 1"/>
    <property type="match status" value="1"/>
</dbReference>
<name>A0AB34GM25_ESCRO</name>
<feature type="region of interest" description="Disordered" evidence="5">
    <location>
        <begin position="118"/>
        <end position="138"/>
    </location>
</feature>
<feature type="compositionally biased region" description="Polar residues" evidence="5">
    <location>
        <begin position="187"/>
        <end position="196"/>
    </location>
</feature>
<dbReference type="EMBL" id="JAIQCJ010002212">
    <property type="protein sequence ID" value="KAJ8779740.1"/>
    <property type="molecule type" value="Genomic_DNA"/>
</dbReference>
<feature type="transmembrane region" description="Helical" evidence="6">
    <location>
        <begin position="7"/>
        <end position="31"/>
    </location>
</feature>
<comment type="caution">
    <text evidence="7">The sequence shown here is derived from an EMBL/GenBank/DDBJ whole genome shotgun (WGS) entry which is preliminary data.</text>
</comment>
<feature type="region of interest" description="Disordered" evidence="5">
    <location>
        <begin position="185"/>
        <end position="207"/>
    </location>
</feature>
<evidence type="ECO:0000313" key="7">
    <source>
        <dbReference type="EMBL" id="KAJ8779740.1"/>
    </source>
</evidence>